<dbReference type="EMBL" id="JACNYK010000003">
    <property type="protein sequence ID" value="MBD1426576.1"/>
    <property type="molecule type" value="Genomic_DNA"/>
</dbReference>
<dbReference type="PANTHER" id="PTHR43280">
    <property type="entry name" value="ARAC-FAMILY TRANSCRIPTIONAL REGULATOR"/>
    <property type="match status" value="1"/>
</dbReference>
<reference evidence="5 6" key="1">
    <citation type="submission" date="2020-08" db="EMBL/GenBank/DDBJ databases">
        <title>Sphingobacterium sp. DN00404 isolated from aquaculture water.</title>
        <authorList>
            <person name="Zhang M."/>
        </authorList>
    </citation>
    <scope>NUCLEOTIDE SEQUENCE [LARGE SCALE GENOMIC DNA]</scope>
    <source>
        <strain evidence="5 6">KCTC 32294</strain>
    </source>
</reference>
<dbReference type="Gene3D" id="1.25.40.10">
    <property type="entry name" value="Tetratricopeptide repeat domain"/>
    <property type="match status" value="1"/>
</dbReference>
<organism evidence="5 6">
    <name type="scientific">Sphingobacterium arenae</name>
    <dbReference type="NCBI Taxonomy" id="1280598"/>
    <lineage>
        <taxon>Bacteria</taxon>
        <taxon>Pseudomonadati</taxon>
        <taxon>Bacteroidota</taxon>
        <taxon>Sphingobacteriia</taxon>
        <taxon>Sphingobacteriales</taxon>
        <taxon>Sphingobacteriaceae</taxon>
        <taxon>Sphingobacterium</taxon>
    </lineage>
</organism>
<keyword evidence="3" id="KW-0732">Signal</keyword>
<dbReference type="Pfam" id="PF12833">
    <property type="entry name" value="HTH_18"/>
    <property type="match status" value="1"/>
</dbReference>
<evidence type="ECO:0000313" key="5">
    <source>
        <dbReference type="EMBL" id="MBD1426576.1"/>
    </source>
</evidence>
<accession>A0ABR7Y5K2</accession>
<keyword evidence="2" id="KW-0812">Transmembrane</keyword>
<dbReference type="SUPFAM" id="SSF48452">
    <property type="entry name" value="TPR-like"/>
    <property type="match status" value="1"/>
</dbReference>
<dbReference type="PROSITE" id="PS01124">
    <property type="entry name" value="HTH_ARAC_FAMILY_2"/>
    <property type="match status" value="1"/>
</dbReference>
<dbReference type="PANTHER" id="PTHR43280:SF2">
    <property type="entry name" value="HTH-TYPE TRANSCRIPTIONAL REGULATOR EXSA"/>
    <property type="match status" value="1"/>
</dbReference>
<keyword evidence="2" id="KW-1133">Transmembrane helix</keyword>
<feature type="chain" id="PRO_5047249070" evidence="3">
    <location>
        <begin position="21"/>
        <end position="513"/>
    </location>
</feature>
<name>A0ABR7Y5K2_9SPHI</name>
<dbReference type="Proteomes" id="UP000606494">
    <property type="component" value="Unassembled WGS sequence"/>
</dbReference>
<keyword evidence="1" id="KW-0238">DNA-binding</keyword>
<feature type="domain" description="HTH araC/xylS-type" evidence="4">
    <location>
        <begin position="397"/>
        <end position="505"/>
    </location>
</feature>
<keyword evidence="6" id="KW-1185">Reference proteome</keyword>
<dbReference type="SMART" id="SM00342">
    <property type="entry name" value="HTH_ARAC"/>
    <property type="match status" value="1"/>
</dbReference>
<evidence type="ECO:0000313" key="6">
    <source>
        <dbReference type="Proteomes" id="UP000606494"/>
    </source>
</evidence>
<dbReference type="RefSeq" id="WP_190309721.1">
    <property type="nucleotide sequence ID" value="NZ_JACNYK010000003.1"/>
</dbReference>
<dbReference type="Gene3D" id="1.10.10.60">
    <property type="entry name" value="Homeodomain-like"/>
    <property type="match status" value="2"/>
</dbReference>
<evidence type="ECO:0000256" key="2">
    <source>
        <dbReference type="SAM" id="Phobius"/>
    </source>
</evidence>
<evidence type="ECO:0000259" key="4">
    <source>
        <dbReference type="PROSITE" id="PS01124"/>
    </source>
</evidence>
<proteinExistence type="predicted"/>
<feature type="transmembrane region" description="Helical" evidence="2">
    <location>
        <begin position="331"/>
        <end position="352"/>
    </location>
</feature>
<gene>
    <name evidence="5" type="ORF">H8B17_13365</name>
</gene>
<evidence type="ECO:0000256" key="3">
    <source>
        <dbReference type="SAM" id="SignalP"/>
    </source>
</evidence>
<dbReference type="InterPro" id="IPR011990">
    <property type="entry name" value="TPR-like_helical_dom_sf"/>
</dbReference>
<sequence length="513" mass="59299">MLKRFFLYYFFCITVHLAYAQEKSFNQRYVEVSVSLIATDVQAALQVSDSLLSVAKTDEQRAKAYMLSANIYMNLGEQALAIRQVMQADEIVEASLNSMWQATTKGFLSTAFRQIGLIKAAERYINQAEEANNRTTGKETYTLTKINIFHERAMLSMARSDYETAKLHVLDAGRLIVFDHHEDKRSSLIKATNHQLLGLCYLHLDSLKEAEEMYLSSLSEIGDVESNLIPYIFRGLAEVSLGQDSLGKARMYLEKAEPYLEGSKFKELEEAVYRTYTKFYWKAGEIDGAMRYGNLLWEIRSEREKEIRKVSDALFEEMYNTKESYRDKFKITLIIGLCLAVSTIFLTLYLFFLSRTRSTHHIVAKQKDESVTSEKTEFAKRDASELREINISKETEQRLLKDIGRYEERLFFLDKDISLGVMARLLNTNQRYVSYIIKKHRGKDFYGYVQAYRIQFIIDRLKADPALLDYKLAHLAEMSGFTSLSQFSTAFKTETGLPPSAFVHFRKKELGRC</sequence>
<evidence type="ECO:0000256" key="1">
    <source>
        <dbReference type="ARBA" id="ARBA00023125"/>
    </source>
</evidence>
<comment type="caution">
    <text evidence="5">The sequence shown here is derived from an EMBL/GenBank/DDBJ whole genome shotgun (WGS) entry which is preliminary data.</text>
</comment>
<keyword evidence="2" id="KW-0472">Membrane</keyword>
<dbReference type="InterPro" id="IPR018060">
    <property type="entry name" value="HTH_AraC"/>
</dbReference>
<feature type="signal peptide" evidence="3">
    <location>
        <begin position="1"/>
        <end position="20"/>
    </location>
</feature>
<protein>
    <submittedName>
        <fullName evidence="5">AraC family transcriptional regulator</fullName>
    </submittedName>
</protein>